<dbReference type="PRINTS" id="PR00463">
    <property type="entry name" value="EP450I"/>
</dbReference>
<evidence type="ECO:0000256" key="4">
    <source>
        <dbReference type="PIRSR" id="PIRSR602401-1"/>
    </source>
</evidence>
<comment type="cofactor">
    <cofactor evidence="4">
        <name>heme</name>
        <dbReference type="ChEBI" id="CHEBI:30413"/>
    </cofactor>
</comment>
<accession>A0A8S4N1L9</accession>
<feature type="binding site" description="axial binding residue" evidence="4">
    <location>
        <position position="453"/>
    </location>
    <ligand>
        <name>heme</name>
        <dbReference type="ChEBI" id="CHEBI:30413"/>
    </ligand>
    <ligandPart>
        <name>Fe</name>
        <dbReference type="ChEBI" id="CHEBI:18248"/>
    </ligandPart>
</feature>
<keyword evidence="5" id="KW-0503">Monooxygenase</keyword>
<evidence type="ECO:0000256" key="7">
    <source>
        <dbReference type="SAM" id="SignalP"/>
    </source>
</evidence>
<keyword evidence="4 5" id="KW-0349">Heme</keyword>
<evidence type="ECO:0000313" key="8">
    <source>
        <dbReference type="EMBL" id="CAH1774997.1"/>
    </source>
</evidence>
<feature type="chain" id="PRO_5035806712" description="Cytochrome P450" evidence="7">
    <location>
        <begin position="21"/>
        <end position="511"/>
    </location>
</feature>
<feature type="compositionally biased region" description="Basic and acidic residues" evidence="6">
    <location>
        <begin position="43"/>
        <end position="54"/>
    </location>
</feature>
<comment type="caution">
    <text evidence="8">The sequence shown here is derived from an EMBL/GenBank/DDBJ whole genome shotgun (WGS) entry which is preliminary data.</text>
</comment>
<dbReference type="GO" id="GO:0016705">
    <property type="term" value="F:oxidoreductase activity, acting on paired donors, with incorporation or reduction of molecular oxygen"/>
    <property type="evidence" value="ECO:0007669"/>
    <property type="project" value="InterPro"/>
</dbReference>
<dbReference type="Gene3D" id="1.10.630.10">
    <property type="entry name" value="Cytochrome P450"/>
    <property type="match status" value="1"/>
</dbReference>
<dbReference type="InterPro" id="IPR050182">
    <property type="entry name" value="Cytochrome_P450_fam2"/>
</dbReference>
<dbReference type="InterPro" id="IPR017972">
    <property type="entry name" value="Cyt_P450_CS"/>
</dbReference>
<evidence type="ECO:0000256" key="6">
    <source>
        <dbReference type="SAM" id="MobiDB-lite"/>
    </source>
</evidence>
<dbReference type="GO" id="GO:0020037">
    <property type="term" value="F:heme binding"/>
    <property type="evidence" value="ECO:0007669"/>
    <property type="project" value="InterPro"/>
</dbReference>
<keyword evidence="7" id="KW-0732">Signal</keyword>
<feature type="region of interest" description="Disordered" evidence="6">
    <location>
        <begin position="35"/>
        <end position="59"/>
    </location>
</feature>
<dbReference type="GO" id="GO:0005506">
    <property type="term" value="F:iron ion binding"/>
    <property type="evidence" value="ECO:0007669"/>
    <property type="project" value="InterPro"/>
</dbReference>
<evidence type="ECO:0008006" key="10">
    <source>
        <dbReference type="Google" id="ProtNLM"/>
    </source>
</evidence>
<evidence type="ECO:0000256" key="3">
    <source>
        <dbReference type="ARBA" id="ARBA00023004"/>
    </source>
</evidence>
<dbReference type="PRINTS" id="PR00385">
    <property type="entry name" value="P450"/>
</dbReference>
<keyword evidence="9" id="KW-1185">Reference proteome</keyword>
<dbReference type="Pfam" id="PF00067">
    <property type="entry name" value="p450"/>
    <property type="match status" value="1"/>
</dbReference>
<reference evidence="8" key="1">
    <citation type="submission" date="2022-03" db="EMBL/GenBank/DDBJ databases">
        <authorList>
            <person name="Martin C."/>
        </authorList>
    </citation>
    <scope>NUCLEOTIDE SEQUENCE</scope>
</reference>
<keyword evidence="5" id="KW-0560">Oxidoreductase</keyword>
<evidence type="ECO:0000313" key="9">
    <source>
        <dbReference type="Proteomes" id="UP000749559"/>
    </source>
</evidence>
<dbReference type="AlphaFoldDB" id="A0A8S4N1L9"/>
<comment type="similarity">
    <text evidence="1 5">Belongs to the cytochrome P450 family.</text>
</comment>
<gene>
    <name evidence="8" type="ORF">OFUS_LOCUS2358</name>
</gene>
<name>A0A8S4N1L9_OWEFU</name>
<keyword evidence="3 4" id="KW-0408">Iron</keyword>
<dbReference type="GO" id="GO:0004497">
    <property type="term" value="F:monooxygenase activity"/>
    <property type="evidence" value="ECO:0007669"/>
    <property type="project" value="UniProtKB-KW"/>
</dbReference>
<dbReference type="InterPro" id="IPR002401">
    <property type="entry name" value="Cyt_P450_E_grp-I"/>
</dbReference>
<organism evidence="8 9">
    <name type="scientific">Owenia fusiformis</name>
    <name type="common">Polychaete worm</name>
    <dbReference type="NCBI Taxonomy" id="6347"/>
    <lineage>
        <taxon>Eukaryota</taxon>
        <taxon>Metazoa</taxon>
        <taxon>Spiralia</taxon>
        <taxon>Lophotrochozoa</taxon>
        <taxon>Annelida</taxon>
        <taxon>Polychaeta</taxon>
        <taxon>Sedentaria</taxon>
        <taxon>Canalipalpata</taxon>
        <taxon>Sabellida</taxon>
        <taxon>Oweniida</taxon>
        <taxon>Oweniidae</taxon>
        <taxon>Owenia</taxon>
    </lineage>
</organism>
<dbReference type="PANTHER" id="PTHR24300">
    <property type="entry name" value="CYTOCHROME P450 508A4-RELATED"/>
    <property type="match status" value="1"/>
</dbReference>
<dbReference type="PANTHER" id="PTHR24300:SF417">
    <property type="entry name" value="CYTOCHROME P450 508B1-RELATED"/>
    <property type="match status" value="1"/>
</dbReference>
<proteinExistence type="inferred from homology"/>
<dbReference type="OrthoDB" id="639466at2759"/>
<dbReference type="InterPro" id="IPR036396">
    <property type="entry name" value="Cyt_P450_sf"/>
</dbReference>
<evidence type="ECO:0000256" key="1">
    <source>
        <dbReference type="ARBA" id="ARBA00010617"/>
    </source>
</evidence>
<evidence type="ECO:0000256" key="2">
    <source>
        <dbReference type="ARBA" id="ARBA00022723"/>
    </source>
</evidence>
<keyword evidence="2 4" id="KW-0479">Metal-binding</keyword>
<sequence>MSVVLKLAIVLFIALPGVTSIYKYAYNAGSDDENNDGVPDSLDLNRDGKLDHPGCPHNKAAPVLNPALLQTRDEPYRDLANTSASLLQGNLGIRPLLILNQYDVQYEAFVHQIRTYGDRPFDYLTNEVQGQRGFFNLPFGQTWKSYRQIIMRYYSNNVIRQPIGFEQSIKAELDYLRGILKTGAKLDISQVLARPLLRNFFFMIFGTSFTDFTDDIDKKIIPLFVTSLTLRPKVIDADWEPKKRETEPVKLYIENTKKILSVLKTMIQAHFMKKPNGIGNALADKLRKNIQQRLEAKGEDTCTFDELTAVIWDLLQLTVPGIIRNLNWYFLYMLNYPAVQSKVQSEIDQYLKGRAANGQDQLNHILPYTEGSILEVLRISPHTAIKRRTNAPSCLHGYNIPSNITVVPNLWKVSNDPHLWEKPEEYRPERFQDGIRFGTPAAFVPFSIGLRRCPGEAVAKMWMFLYVTPLLQEFKFIPEAIDGSPPPLESLPRRLFDLITPVPYKLIAQMR</sequence>
<dbReference type="EMBL" id="CAIIXF020000001">
    <property type="protein sequence ID" value="CAH1774997.1"/>
    <property type="molecule type" value="Genomic_DNA"/>
</dbReference>
<dbReference type="Proteomes" id="UP000749559">
    <property type="component" value="Unassembled WGS sequence"/>
</dbReference>
<evidence type="ECO:0000256" key="5">
    <source>
        <dbReference type="RuleBase" id="RU000461"/>
    </source>
</evidence>
<protein>
    <recommendedName>
        <fullName evidence="10">Cytochrome P450</fullName>
    </recommendedName>
</protein>
<dbReference type="PROSITE" id="PS00086">
    <property type="entry name" value="CYTOCHROME_P450"/>
    <property type="match status" value="1"/>
</dbReference>
<dbReference type="SUPFAM" id="SSF48264">
    <property type="entry name" value="Cytochrome P450"/>
    <property type="match status" value="1"/>
</dbReference>
<feature type="signal peptide" evidence="7">
    <location>
        <begin position="1"/>
        <end position="20"/>
    </location>
</feature>
<dbReference type="InterPro" id="IPR001128">
    <property type="entry name" value="Cyt_P450"/>
</dbReference>